<dbReference type="InterPro" id="IPR056024">
    <property type="entry name" value="DUF7605"/>
</dbReference>
<organism evidence="5 6">
    <name type="scientific">Amniculicola lignicola CBS 123094</name>
    <dbReference type="NCBI Taxonomy" id="1392246"/>
    <lineage>
        <taxon>Eukaryota</taxon>
        <taxon>Fungi</taxon>
        <taxon>Dikarya</taxon>
        <taxon>Ascomycota</taxon>
        <taxon>Pezizomycotina</taxon>
        <taxon>Dothideomycetes</taxon>
        <taxon>Pleosporomycetidae</taxon>
        <taxon>Pleosporales</taxon>
        <taxon>Amniculicolaceae</taxon>
        <taxon>Amniculicola</taxon>
    </lineage>
</organism>
<feature type="domain" description="DUF7605" evidence="4">
    <location>
        <begin position="706"/>
        <end position="888"/>
    </location>
</feature>
<dbReference type="InterPro" id="IPR027417">
    <property type="entry name" value="P-loop_NTPase"/>
</dbReference>
<feature type="domain" description="Dynamin N-terminal" evidence="3">
    <location>
        <begin position="258"/>
        <end position="518"/>
    </location>
</feature>
<dbReference type="PANTHER" id="PTHR36681:SF3">
    <property type="entry name" value="NUCLEAR GTPASE, GERMINAL CENTER-ASSOCIATED, TANDEM DUPLICATE 3"/>
    <property type="match status" value="1"/>
</dbReference>
<evidence type="ECO:0000256" key="2">
    <source>
        <dbReference type="SAM" id="MobiDB-lite"/>
    </source>
</evidence>
<feature type="coiled-coil region" evidence="1">
    <location>
        <begin position="892"/>
        <end position="938"/>
    </location>
</feature>
<dbReference type="Pfam" id="PF24564">
    <property type="entry name" value="DUF7605"/>
    <property type="match status" value="1"/>
</dbReference>
<dbReference type="OrthoDB" id="3598281at2759"/>
<name>A0A6A5W8E7_9PLEO</name>
<feature type="compositionally biased region" description="Low complexity" evidence="2">
    <location>
        <begin position="170"/>
        <end position="186"/>
    </location>
</feature>
<protein>
    <recommendedName>
        <fullName evidence="7">G domain-containing protein</fullName>
    </recommendedName>
</protein>
<evidence type="ECO:0000259" key="3">
    <source>
        <dbReference type="Pfam" id="PF00350"/>
    </source>
</evidence>
<sequence>MSSSSSTSRVIFTPSSAPSLGVEEDQDPDVPLPSVERDFESVSASAGQSTPGSTIFTPAVSSYTSTTDRRSEDDSLNQQLGNIRLVSRTPRSESQEPTLSNQYAGTSRSSSAPSIHVTPTASSRRTDSLVRGIGSMAVHDISASPIPAQRDRHLGASPLPLSLDRTEVFRSPSPSSRRRSGASPARTIHSVEHEEPPHALRHAQEVQQALTNARNAVAQITNILSASNLHQENNSSIGRLHRQAIALQNFQPPSSRIVGLVGDSGVGKSSLINSLLDRVDFARASNSGSACTCVVTEYHHHDGDNFIVEVNYFTMEDLKTQFSDLLEALREQNSSDGSSMTQGEVEDLEHRAHLAKDTFRAAFEHIPNYDLEELLSMPFQVALRTLLNWGSGILRRHGTNGQSAQMRETFGNIHDCSSRMRRLTSDIESSNEACLWPFIQKIRVYLKAHILSRGLIIADLPAGIRDLNTARQNITERYVRECHQIFVVTRIGRAGSDESVKEVFRLGQRASLANIGIICTQSDVIRANEARDDTANESSRARIVSMEQDVQNAQQNLDSLRNQIAEFGDDTLDLDEDESAELHHLERERSRVEYVTAKFSLHRFIVTLRNRTVTDKLEHDYSNHFAGRTSNVFCVSNTTYWQYRERTADLSSQALVLSGILDLRRHCIGIVAESHIRSVAEYINDSTPAFLDSVDLWVQAGSGGSSAERKQQILDAWHHGSYAAFCVNYGDHSTAKIGWRCWNEEAISSMSTNMTVQWASFVDDIETHIDRIDVNIEETFDHAITRLLNAGEQGRLTAGGRARHPLLTLIAAMRHRRDLLLHSLEDVGLDFQSKISALRTDAFSPIRTSIIGQIMEPAYNAARRDLGTGSWARRKTIITNGFSSHTLFSEHLQRLRNKLVAIARELQDKVNEVITQQLVFIEADLNTLRDENVVLESERNPELRRRLGAGVERGRQEMEQTQTSIQRVLDVLRAGVPTVSH</sequence>
<dbReference type="PANTHER" id="PTHR36681">
    <property type="entry name" value="NUCLEAR GTPASE, GERMINAL CENTER-ASSOCIATED, TANDEM DUPLICATE 3"/>
    <property type="match status" value="1"/>
</dbReference>
<evidence type="ECO:0000256" key="1">
    <source>
        <dbReference type="SAM" id="Coils"/>
    </source>
</evidence>
<feature type="region of interest" description="Disordered" evidence="2">
    <location>
        <begin position="166"/>
        <end position="186"/>
    </location>
</feature>
<dbReference type="EMBL" id="ML977607">
    <property type="protein sequence ID" value="KAF1998022.1"/>
    <property type="molecule type" value="Genomic_DNA"/>
</dbReference>
<dbReference type="Proteomes" id="UP000799779">
    <property type="component" value="Unassembled WGS sequence"/>
</dbReference>
<gene>
    <name evidence="5" type="ORF">P154DRAFT_440141</name>
</gene>
<feature type="coiled-coil region" evidence="1">
    <location>
        <begin position="536"/>
        <end position="570"/>
    </location>
</feature>
<reference evidence="5" key="1">
    <citation type="journal article" date="2020" name="Stud. Mycol.">
        <title>101 Dothideomycetes genomes: a test case for predicting lifestyles and emergence of pathogens.</title>
        <authorList>
            <person name="Haridas S."/>
            <person name="Albert R."/>
            <person name="Binder M."/>
            <person name="Bloem J."/>
            <person name="Labutti K."/>
            <person name="Salamov A."/>
            <person name="Andreopoulos B."/>
            <person name="Baker S."/>
            <person name="Barry K."/>
            <person name="Bills G."/>
            <person name="Bluhm B."/>
            <person name="Cannon C."/>
            <person name="Castanera R."/>
            <person name="Culley D."/>
            <person name="Daum C."/>
            <person name="Ezra D."/>
            <person name="Gonzalez J."/>
            <person name="Henrissat B."/>
            <person name="Kuo A."/>
            <person name="Liang C."/>
            <person name="Lipzen A."/>
            <person name="Lutzoni F."/>
            <person name="Magnuson J."/>
            <person name="Mondo S."/>
            <person name="Nolan M."/>
            <person name="Ohm R."/>
            <person name="Pangilinan J."/>
            <person name="Park H.-J."/>
            <person name="Ramirez L."/>
            <person name="Alfaro M."/>
            <person name="Sun H."/>
            <person name="Tritt A."/>
            <person name="Yoshinaga Y."/>
            <person name="Zwiers L.-H."/>
            <person name="Turgeon B."/>
            <person name="Goodwin S."/>
            <person name="Spatafora J."/>
            <person name="Crous P."/>
            <person name="Grigoriev I."/>
        </authorList>
    </citation>
    <scope>NUCLEOTIDE SEQUENCE</scope>
    <source>
        <strain evidence="5">CBS 123094</strain>
    </source>
</reference>
<feature type="region of interest" description="Disordered" evidence="2">
    <location>
        <begin position="1"/>
        <end position="127"/>
    </location>
</feature>
<feature type="compositionally biased region" description="Low complexity" evidence="2">
    <location>
        <begin position="1"/>
        <end position="16"/>
    </location>
</feature>
<dbReference type="Gene3D" id="3.40.50.300">
    <property type="entry name" value="P-loop containing nucleotide triphosphate hydrolases"/>
    <property type="match status" value="1"/>
</dbReference>
<keyword evidence="6" id="KW-1185">Reference proteome</keyword>
<dbReference type="SUPFAM" id="SSF52540">
    <property type="entry name" value="P-loop containing nucleoside triphosphate hydrolases"/>
    <property type="match status" value="2"/>
</dbReference>
<feature type="compositionally biased region" description="Polar residues" evidence="2">
    <location>
        <begin position="42"/>
        <end position="66"/>
    </location>
</feature>
<dbReference type="AlphaFoldDB" id="A0A6A5W8E7"/>
<feature type="compositionally biased region" description="Polar residues" evidence="2">
    <location>
        <begin position="95"/>
        <end position="123"/>
    </location>
</feature>
<dbReference type="Pfam" id="PF00350">
    <property type="entry name" value="Dynamin_N"/>
    <property type="match status" value="1"/>
</dbReference>
<evidence type="ECO:0000313" key="5">
    <source>
        <dbReference type="EMBL" id="KAF1998022.1"/>
    </source>
</evidence>
<evidence type="ECO:0008006" key="7">
    <source>
        <dbReference type="Google" id="ProtNLM"/>
    </source>
</evidence>
<keyword evidence="1" id="KW-0175">Coiled coil</keyword>
<evidence type="ECO:0000313" key="6">
    <source>
        <dbReference type="Proteomes" id="UP000799779"/>
    </source>
</evidence>
<proteinExistence type="predicted"/>
<dbReference type="InterPro" id="IPR045063">
    <property type="entry name" value="Dynamin_N"/>
</dbReference>
<accession>A0A6A5W8E7</accession>
<evidence type="ECO:0000259" key="4">
    <source>
        <dbReference type="Pfam" id="PF24564"/>
    </source>
</evidence>